<evidence type="ECO:0000259" key="3">
    <source>
        <dbReference type="Pfam" id="PF16653"/>
    </source>
</evidence>
<keyword evidence="5" id="KW-1185">Reference proteome</keyword>
<dbReference type="Proteomes" id="UP001140293">
    <property type="component" value="Unassembled WGS sequence"/>
</dbReference>
<organism evidence="4 5">
    <name type="scientific">[Mycobacterium] manitobense</name>
    <dbReference type="NCBI Taxonomy" id="190147"/>
    <lineage>
        <taxon>Bacteria</taxon>
        <taxon>Bacillati</taxon>
        <taxon>Actinomycetota</taxon>
        <taxon>Actinomycetes</taxon>
        <taxon>Mycobacteriales</taxon>
        <taxon>Mycobacteriaceae</taxon>
        <taxon>Mycolicibacterium</taxon>
    </lineage>
</organism>
<dbReference type="Pfam" id="PF03435">
    <property type="entry name" value="Sacchrp_dh_NADP"/>
    <property type="match status" value="1"/>
</dbReference>
<dbReference type="Gene3D" id="3.40.50.720">
    <property type="entry name" value="NAD(P)-binding Rossmann-like Domain"/>
    <property type="match status" value="1"/>
</dbReference>
<sequence>MRILLVGAGGVGAAFCSIAVRRDFFEQVVVCDYNEASAQRAVAAVGDQRFSAARVDATSADAVADLVREHRITHVMNAVDPRFVMPIFTGALAGGADYLDMAMSLSQRHPDQPYQLTGVKLGDEQFAVEQDWAAAGRLALVGIGVEPGLSDVFARYAADHLFSEIDELGTRDGANLTVEGYEFAPSFSIWTTIEECLNPPVIWEADRGWFVTEPFSEPEVFDFPDGIGPVECVNVEHEEVLLMPRWVKCKRATFKYGLGTEFIDMLKALHKLGLDRTEKVTVGSANGPVEVSPRDVVAACLPNPATLGPKMKGKTCAGLWVTGTGKDGNPRSTYLYHVVDNEQTMAEYGHQCVVWQTAINPVVALELLANGTWSGRGVLGPEAFDAQPFLDLLNEYGSPWGVKEL</sequence>
<dbReference type="AlphaFoldDB" id="A0A9X3BLZ4"/>
<dbReference type="Pfam" id="PF16653">
    <property type="entry name" value="Sacchrp_dh_C"/>
    <property type="match status" value="1"/>
</dbReference>
<evidence type="ECO:0000313" key="5">
    <source>
        <dbReference type="Proteomes" id="UP001140293"/>
    </source>
</evidence>
<feature type="domain" description="Saccharopine dehydrogenase-like C-terminal" evidence="3">
    <location>
        <begin position="144"/>
        <end position="397"/>
    </location>
</feature>
<dbReference type="RefSeq" id="WP_264011599.1">
    <property type="nucleotide sequence ID" value="NZ_JACKSJ010000043.1"/>
</dbReference>
<dbReference type="Gene3D" id="3.30.360.10">
    <property type="entry name" value="Dihydrodipicolinate Reductase, domain 2"/>
    <property type="match status" value="1"/>
</dbReference>
<dbReference type="PANTHER" id="PTHR43796">
    <property type="entry name" value="CARBOXYNORSPERMIDINE SYNTHASE"/>
    <property type="match status" value="1"/>
</dbReference>
<evidence type="ECO:0000313" key="4">
    <source>
        <dbReference type="EMBL" id="MCV7169410.1"/>
    </source>
</evidence>
<evidence type="ECO:0000259" key="2">
    <source>
        <dbReference type="Pfam" id="PF03435"/>
    </source>
</evidence>
<reference evidence="4" key="1">
    <citation type="submission" date="2020-07" db="EMBL/GenBank/DDBJ databases">
        <authorList>
            <person name="Pettersson B.M.F."/>
            <person name="Behra P.R.K."/>
            <person name="Ramesh M."/>
            <person name="Das S."/>
            <person name="Dasgupta S."/>
            <person name="Kirsebom L.A."/>
        </authorList>
    </citation>
    <scope>NUCLEOTIDE SEQUENCE</scope>
    <source>
        <strain evidence="4">DSM 44615</strain>
    </source>
</reference>
<evidence type="ECO:0000256" key="1">
    <source>
        <dbReference type="ARBA" id="ARBA00010591"/>
    </source>
</evidence>
<dbReference type="PANTHER" id="PTHR43796:SF2">
    <property type="entry name" value="CARBOXYNORSPERMIDINE SYNTHASE"/>
    <property type="match status" value="1"/>
</dbReference>
<dbReference type="InterPro" id="IPR032095">
    <property type="entry name" value="Sacchrp_dh-like_C"/>
</dbReference>
<dbReference type="SUPFAM" id="SSF51735">
    <property type="entry name" value="NAD(P)-binding Rossmann-fold domains"/>
    <property type="match status" value="1"/>
</dbReference>
<protein>
    <submittedName>
        <fullName evidence="4">Saccharopine dehydrogenase NADP-binding domain-containing protein</fullName>
    </submittedName>
</protein>
<reference evidence="4" key="2">
    <citation type="journal article" date="2022" name="BMC Genomics">
        <title>Comparative genome analysis of mycobacteria focusing on tRNA and non-coding RNA.</title>
        <authorList>
            <person name="Behra P.R.K."/>
            <person name="Pettersson B.M.F."/>
            <person name="Ramesh M."/>
            <person name="Das S."/>
            <person name="Dasgupta S."/>
            <person name="Kirsebom L.A."/>
        </authorList>
    </citation>
    <scope>NUCLEOTIDE SEQUENCE</scope>
    <source>
        <strain evidence="4">DSM 44615</strain>
    </source>
</reference>
<feature type="domain" description="Saccharopine dehydrogenase NADP binding" evidence="2">
    <location>
        <begin position="3"/>
        <end position="139"/>
    </location>
</feature>
<name>A0A9X3BLZ4_9MYCO</name>
<comment type="similarity">
    <text evidence="1">Belongs to the saccharopine dehydrogenase family. Enoyl reductase subfamily.</text>
</comment>
<dbReference type="InterPro" id="IPR005097">
    <property type="entry name" value="Sacchrp_dh_NADP-bd"/>
</dbReference>
<dbReference type="InterPro" id="IPR036291">
    <property type="entry name" value="NAD(P)-bd_dom_sf"/>
</dbReference>
<accession>A0A9X3BLZ4</accession>
<comment type="caution">
    <text evidence="4">The sequence shown here is derived from an EMBL/GenBank/DDBJ whole genome shotgun (WGS) entry which is preliminary data.</text>
</comment>
<dbReference type="EMBL" id="JACKSJ010000043">
    <property type="protein sequence ID" value="MCV7169410.1"/>
    <property type="molecule type" value="Genomic_DNA"/>
</dbReference>
<proteinExistence type="inferred from homology"/>
<gene>
    <name evidence="4" type="ORF">H7I41_05670</name>
</gene>